<name>A0A0L7AYM1_BIFBR</name>
<evidence type="ECO:0000256" key="6">
    <source>
        <dbReference type="SAM" id="MobiDB-lite"/>
    </source>
</evidence>
<dbReference type="InterPro" id="IPR000212">
    <property type="entry name" value="DNA_helicase_UvrD/REP"/>
</dbReference>
<evidence type="ECO:0000313" key="9">
    <source>
        <dbReference type="Proteomes" id="UP000037193"/>
    </source>
</evidence>
<keyword evidence="3" id="KW-0347">Helicase</keyword>
<reference evidence="8 9" key="1">
    <citation type="journal article" date="2015" name="Int J Genomics">
        <title>Comparative Genomics Revealed Genetic Diversity and Species/Strain-Level Differences in Carbohydrate Metabolism of Three Probiotic Bifidobacterial Species.</title>
        <authorList>
            <person name="Odamaki T."/>
            <person name="Horigome A."/>
            <person name="Sugahara H."/>
            <person name="Hashikura N."/>
            <person name="Minami J."/>
            <person name="Xiao J.Z."/>
            <person name="Abe F."/>
        </authorList>
    </citation>
    <scope>NUCLEOTIDE SEQUENCE [LARGE SCALE GENOMIC DNA]</scope>
    <source>
        <strain evidence="8 9">MCC 1128</strain>
    </source>
</reference>
<evidence type="ECO:0000313" key="8">
    <source>
        <dbReference type="EMBL" id="KOA40326.1"/>
    </source>
</evidence>
<dbReference type="InterPro" id="IPR027417">
    <property type="entry name" value="P-loop_NTPase"/>
</dbReference>
<evidence type="ECO:0000259" key="7">
    <source>
        <dbReference type="Pfam" id="PF12705"/>
    </source>
</evidence>
<dbReference type="GO" id="GO:0005524">
    <property type="term" value="F:ATP binding"/>
    <property type="evidence" value="ECO:0007669"/>
    <property type="project" value="InterPro"/>
</dbReference>
<keyword evidence="4" id="KW-0269">Exonuclease</keyword>
<evidence type="ECO:0000256" key="3">
    <source>
        <dbReference type="ARBA" id="ARBA00022806"/>
    </source>
</evidence>
<evidence type="ECO:0000256" key="2">
    <source>
        <dbReference type="ARBA" id="ARBA00022763"/>
    </source>
</evidence>
<keyword evidence="3" id="KW-0547">Nucleotide-binding</keyword>
<evidence type="ECO:0000256" key="5">
    <source>
        <dbReference type="ARBA" id="ARBA00023204"/>
    </source>
</evidence>
<organism evidence="8 9">
    <name type="scientific">Bifidobacterium breve MCC 1128</name>
    <dbReference type="NCBI Taxonomy" id="1365965"/>
    <lineage>
        <taxon>Bacteria</taxon>
        <taxon>Bacillati</taxon>
        <taxon>Actinomycetota</taxon>
        <taxon>Actinomycetes</taxon>
        <taxon>Bifidobacteriales</taxon>
        <taxon>Bifidobacteriaceae</taxon>
        <taxon>Bifidobacterium</taxon>
    </lineage>
</organism>
<dbReference type="GO" id="GO:0004527">
    <property type="term" value="F:exonuclease activity"/>
    <property type="evidence" value="ECO:0007669"/>
    <property type="project" value="UniProtKB-KW"/>
</dbReference>
<evidence type="ECO:0000256" key="1">
    <source>
        <dbReference type="ARBA" id="ARBA00022722"/>
    </source>
</evidence>
<dbReference type="GO" id="GO:0003677">
    <property type="term" value="F:DNA binding"/>
    <property type="evidence" value="ECO:0007669"/>
    <property type="project" value="InterPro"/>
</dbReference>
<dbReference type="Pfam" id="PF12705">
    <property type="entry name" value="PDDEXK_1"/>
    <property type="match status" value="1"/>
</dbReference>
<keyword evidence="2" id="KW-0227">DNA damage</keyword>
<keyword evidence="3" id="KW-0067">ATP-binding</keyword>
<dbReference type="RefSeq" id="WP_052789418.1">
    <property type="nucleotide sequence ID" value="NZ_AVQD01000010.1"/>
</dbReference>
<feature type="compositionally biased region" description="Polar residues" evidence="6">
    <location>
        <begin position="927"/>
        <end position="937"/>
    </location>
</feature>
<keyword evidence="1" id="KW-0540">Nuclease</keyword>
<dbReference type="PATRIC" id="fig|1365965.3.peg.1276"/>
<dbReference type="InterPro" id="IPR038726">
    <property type="entry name" value="PDDEXK_AddAB-type"/>
</dbReference>
<feature type="domain" description="PD-(D/E)XK endonuclease-like" evidence="7">
    <location>
        <begin position="955"/>
        <end position="1237"/>
    </location>
</feature>
<feature type="region of interest" description="Disordered" evidence="6">
    <location>
        <begin position="926"/>
        <end position="954"/>
    </location>
</feature>
<proteinExistence type="predicted"/>
<comment type="caution">
    <text evidence="8">The sequence shown here is derived from an EMBL/GenBank/DDBJ whole genome shotgun (WGS) entry which is preliminary data.</text>
</comment>
<dbReference type="Gene3D" id="3.40.50.300">
    <property type="entry name" value="P-loop containing nucleotide triphosphate hydrolases"/>
    <property type="match status" value="1"/>
</dbReference>
<gene>
    <name evidence="8" type="ORF">BBM1128_06340</name>
</gene>
<dbReference type="Proteomes" id="UP000037193">
    <property type="component" value="Unassembled WGS sequence"/>
</dbReference>
<dbReference type="PANTHER" id="PTHR11070">
    <property type="entry name" value="UVRD / RECB / PCRA DNA HELICASE FAMILY MEMBER"/>
    <property type="match status" value="1"/>
</dbReference>
<dbReference type="EMBL" id="AVQD01000010">
    <property type="protein sequence ID" value="KOA40326.1"/>
    <property type="molecule type" value="Genomic_DNA"/>
</dbReference>
<accession>A0A0L7AYM1</accession>
<dbReference type="PANTHER" id="PTHR11070:SF2">
    <property type="entry name" value="ATP-DEPENDENT DNA HELICASE SRS2"/>
    <property type="match status" value="1"/>
</dbReference>
<protein>
    <submittedName>
        <fullName evidence="8">Nuclease</fullName>
    </submittedName>
</protein>
<dbReference type="GO" id="GO:0043138">
    <property type="term" value="F:3'-5' DNA helicase activity"/>
    <property type="evidence" value="ECO:0007669"/>
    <property type="project" value="TreeGrafter"/>
</dbReference>
<keyword evidence="4" id="KW-0378">Hydrolase</keyword>
<dbReference type="SUPFAM" id="SSF52540">
    <property type="entry name" value="P-loop containing nucleoside triphosphate hydrolases"/>
    <property type="match status" value="1"/>
</dbReference>
<sequence>MTTQWNPDELLDGIAQDGKVRLVTGAPGAGKTEFALSVLTAGLRRFGGAGAVMVVPGRVVADLLGNRVIRDMGSSVQTRPVTTLGAVAFRVIAASRAASGLPLPRLLNGAEQDALLRQVMAVHMAHAAAGDDCVICALLREYFAQADWASLVQDADGAVTGGSTSADVFARGISDAFIAQLRDMLARLDELGVNPSGEAALLADVAQDARLLVQWRLAFALRREYIAAQSAASEGQYRLDASYLLVAGAREIHDAMASGRSEEHSDSWLASRGLPQLLVVDDAQDITLAGMRFLEELNHAGTAIVLVGNPDEAVQTFRGSYPEYLMRQAVTGPMQAVEMTLPSADFASGETYASLVASRVSLSIPSEEDEPLPLARRPGKLVSALDTGADIPSDDGTVQTGLYRSAREELDDVVWRMKRAHLDHHIQWNDMVVIAHDNTTVRTYGERLRRDGVPVRYSSVTRPLNSESFVQGLFALIELARLRAEGVASCTMSLAETASYVRTRVSTVMNGPLVTAGAKPGQGRPARLAPIESAMAALESLAPIAGDKASLHGLISSWETLRESSVDGHERVVVDDSIIGFSADADLAFGADALYVMLAFDDAQAPAENVLDAITAVLGADPQARAFMNLWTLVGKISRGLSNLPPEQRSRPSYALAVAWNAAAITPVWQKLALANTPDGRAANDRLDVAMRLFQFAEDSTASRDIMGFIAQVRAMQVQADSLAHIGPVENAVTLTTPAGTAGRHWQYAWLPSLQQDVWPNLAGRNTMFGGEDLAELVLRGTLNTADAAGHDPQFIAVLSSEKKSFLVALTRACRSVTVSAVWNDDLSPSDFLFGYMPEYYPRDKQRARFTDVGEQTSESGLDLSGLDGDPRGLVTAARVIVATSEPDSSEARDAAETLAVLAENGIAAANPDNWAFASALSRRDTSSAVSPASGSKQTEDDERTSGDDHAPLVTLSPSAVDGLWACPVCWLLEHQFAGPQPGSVNAGFGTLIHAVAQQGSEEGLDRLDSDESARNAMGISDASSVQQRIEAVTKRMIVIYQEQRPDPESIADTRERYTAKRKDDSAADILANIASYFVLSGTNTDAYLDKNVGKFEIGTLTKADCELSFAARFDLHDIVAAYNALPGMRPVDRDTLASMMGFLVGGWPSGMRNDLTVRLSGRIDRMETRILADGSENIRLIDYKTGAVPTVKQIFNDLQLVCYQLGLVFPEEGLRGSAALANAPRIGQSALFHVAYNDAPARSYAPEGVFQPPLFTNGSLNAEPFTDRAWYKDPAKFFDMPIPDSATPPAGVDTETWKQFVSLTGTQALWSLTMIARVFYAAAASRSSVINAHPQATHVAYCRMTGVCPACAGKLDTVFETRQA</sequence>
<keyword evidence="5" id="KW-0234">DNA repair</keyword>
<evidence type="ECO:0000256" key="4">
    <source>
        <dbReference type="ARBA" id="ARBA00022839"/>
    </source>
</evidence>
<dbReference type="GO" id="GO:0000725">
    <property type="term" value="P:recombinational repair"/>
    <property type="evidence" value="ECO:0007669"/>
    <property type="project" value="TreeGrafter"/>
</dbReference>